<evidence type="ECO:0000313" key="1">
    <source>
        <dbReference type="EMBL" id="KKL18535.1"/>
    </source>
</evidence>
<proteinExistence type="predicted"/>
<dbReference type="AlphaFoldDB" id="A0A0F9BA63"/>
<organism evidence="1">
    <name type="scientific">marine sediment metagenome</name>
    <dbReference type="NCBI Taxonomy" id="412755"/>
    <lineage>
        <taxon>unclassified sequences</taxon>
        <taxon>metagenomes</taxon>
        <taxon>ecological metagenomes</taxon>
    </lineage>
</organism>
<accession>A0A0F9BA63</accession>
<feature type="non-terminal residue" evidence="1">
    <location>
        <position position="25"/>
    </location>
</feature>
<gene>
    <name evidence="1" type="ORF">LCGC14_2474510</name>
</gene>
<name>A0A0F9BA63_9ZZZZ</name>
<protein>
    <submittedName>
        <fullName evidence="1">Uncharacterized protein</fullName>
    </submittedName>
</protein>
<comment type="caution">
    <text evidence="1">The sequence shown here is derived from an EMBL/GenBank/DDBJ whole genome shotgun (WGS) entry which is preliminary data.</text>
</comment>
<dbReference type="EMBL" id="LAZR01038829">
    <property type="protein sequence ID" value="KKL18535.1"/>
    <property type="molecule type" value="Genomic_DNA"/>
</dbReference>
<reference evidence="1" key="1">
    <citation type="journal article" date="2015" name="Nature">
        <title>Complex archaea that bridge the gap between prokaryotes and eukaryotes.</title>
        <authorList>
            <person name="Spang A."/>
            <person name="Saw J.H."/>
            <person name="Jorgensen S.L."/>
            <person name="Zaremba-Niedzwiedzka K."/>
            <person name="Martijn J."/>
            <person name="Lind A.E."/>
            <person name="van Eijk R."/>
            <person name="Schleper C."/>
            <person name="Guy L."/>
            <person name="Ettema T.J."/>
        </authorList>
    </citation>
    <scope>NUCLEOTIDE SEQUENCE</scope>
</reference>
<sequence length="25" mass="2893">MGTIRPQVRCVYDGCCEFDPQSHNH</sequence>